<proteinExistence type="predicted"/>
<feature type="domain" description="Rhamnogalacturonase A/B/Epimerase-like pectate lyase" evidence="1">
    <location>
        <begin position="188"/>
        <end position="249"/>
    </location>
</feature>
<keyword evidence="3" id="KW-1185">Reference proteome</keyword>
<name>A0A1X6ZY57_9RHOB</name>
<dbReference type="InterPro" id="IPR024535">
    <property type="entry name" value="RHGA/B-epi-like_pectate_lyase"/>
</dbReference>
<dbReference type="Gene3D" id="2.160.20.10">
    <property type="entry name" value="Single-stranded right-handed beta-helix, Pectin lyase-like"/>
    <property type="match status" value="1"/>
</dbReference>
<dbReference type="GO" id="GO:0016829">
    <property type="term" value="F:lyase activity"/>
    <property type="evidence" value="ECO:0007669"/>
    <property type="project" value="UniProtKB-KW"/>
</dbReference>
<dbReference type="InterPro" id="IPR011050">
    <property type="entry name" value="Pectin_lyase_fold/virulence"/>
</dbReference>
<dbReference type="InterPro" id="IPR012334">
    <property type="entry name" value="Pectin_lyas_fold"/>
</dbReference>
<dbReference type="AlphaFoldDB" id="A0A1X6ZY57"/>
<reference evidence="2 3" key="1">
    <citation type="submission" date="2017-03" db="EMBL/GenBank/DDBJ databases">
        <authorList>
            <person name="Afonso C.L."/>
            <person name="Miller P.J."/>
            <person name="Scott M.A."/>
            <person name="Spackman E."/>
            <person name="Goraichik I."/>
            <person name="Dimitrov K.M."/>
            <person name="Suarez D.L."/>
            <person name="Swayne D.E."/>
        </authorList>
    </citation>
    <scope>NUCLEOTIDE SEQUENCE [LARGE SCALE GENOMIC DNA]</scope>
    <source>
        <strain evidence="2 3">CECT 7751</strain>
    </source>
</reference>
<dbReference type="OrthoDB" id="7749009at2"/>
<sequence length="763" mass="82661">MNKAITDGINFMPPAFENGLAQWSKGDGTPGSDTYVGDPNAAIIAADQDFAGCLELLKGSSTQKLRYMGETPILPGCYLRITARVKAISGNFPIVRIAGWAGDVGDSHVTGLVETGPEIVLSSYGEVVEVSAIVGTGGRDGVDMPWGTQPVYGHFGLDLTGANGGIVRIDDIRIEDVTDVFLRDMLAWVDVRDFGATGDGVTDDLPAFEAADAAADGRLVKVPEGNYYLSDSMTFDNRVQFDGHVTMPASAMLSLTQNFHLPAYIDAFGDEELAFKKAFQSLLNNADHESLDLGGRRIKVTEPIDMQAAVANKTSYAQRRHICNGQFDCNGGSAWDTDITASQGTYDPAKPTELSGVTNVANIRPGSLIEGNGVGREVYVTSVDVAQQKIELSLPLYAAAGTQNFTFKRFKYLLDFSGFDYLDKFSMSDIEFQCSGDCSAILLAQTGLIFHLRDCFITRPKDRGITSHGTGCQGMLIDRCQFITDESGTLSQDRVSIALNVNANDVKLRNNRVQQMRHFAILAGTGTIVTGNHFFGGDTANAGIRLPGIVLSRTNARATINGNYIDNFFIEWGNEHDQAPEFSSEYSFSGLNITYNICLCSSVAPWFSFIVVKPYGPGHYLNGMNVNGNIFRTIQGAIDRVERVDTTHADLDYGRNKNVTFEGNMYNAVSVSTVNPLPVTHTEASAASTWTVDCAPQLPFGGWAQNVDAVVARGRITNGSDAAHFGMPYVEVEKGADKDQVTLHWQEPVKGTVSLRVRMDDPA</sequence>
<organism evidence="2 3">
    <name type="scientific">Pseudooceanicola marinus</name>
    <dbReference type="NCBI Taxonomy" id="396013"/>
    <lineage>
        <taxon>Bacteria</taxon>
        <taxon>Pseudomonadati</taxon>
        <taxon>Pseudomonadota</taxon>
        <taxon>Alphaproteobacteria</taxon>
        <taxon>Rhodobacterales</taxon>
        <taxon>Paracoccaceae</taxon>
        <taxon>Pseudooceanicola</taxon>
    </lineage>
</organism>
<evidence type="ECO:0000259" key="1">
    <source>
        <dbReference type="Pfam" id="PF12708"/>
    </source>
</evidence>
<evidence type="ECO:0000313" key="3">
    <source>
        <dbReference type="Proteomes" id="UP000193963"/>
    </source>
</evidence>
<dbReference type="RefSeq" id="WP_085889337.1">
    <property type="nucleotide sequence ID" value="NZ_FWFN01000007.1"/>
</dbReference>
<keyword evidence="2" id="KW-0456">Lyase</keyword>
<accession>A0A1X6ZY57</accession>
<dbReference type="Pfam" id="PF12708">
    <property type="entry name" value="Pect-lyase_RHGA_epim"/>
    <property type="match status" value="1"/>
</dbReference>
<dbReference type="Proteomes" id="UP000193963">
    <property type="component" value="Unassembled WGS sequence"/>
</dbReference>
<gene>
    <name evidence="2" type="ORF">PSM7751_03299</name>
</gene>
<dbReference type="EMBL" id="FWFN01000007">
    <property type="protein sequence ID" value="SLN64778.1"/>
    <property type="molecule type" value="Genomic_DNA"/>
</dbReference>
<evidence type="ECO:0000313" key="2">
    <source>
        <dbReference type="EMBL" id="SLN64778.1"/>
    </source>
</evidence>
<protein>
    <submittedName>
        <fullName evidence="2">Pectate lyase superfamily protein</fullName>
    </submittedName>
</protein>
<dbReference type="SUPFAM" id="SSF51126">
    <property type="entry name" value="Pectin lyase-like"/>
    <property type="match status" value="1"/>
</dbReference>